<dbReference type="InterPro" id="IPR003615">
    <property type="entry name" value="HNH_nuc"/>
</dbReference>
<dbReference type="Proteomes" id="UP001241092">
    <property type="component" value="Chromosome"/>
</dbReference>
<feature type="region of interest" description="Disordered" evidence="1">
    <location>
        <begin position="431"/>
        <end position="450"/>
    </location>
</feature>
<feature type="domain" description="HNH nuclease" evidence="2">
    <location>
        <begin position="350"/>
        <end position="402"/>
    </location>
</feature>
<dbReference type="AlphaFoldDB" id="A0AAI8TRH2"/>
<accession>A0AAI8TRH2</accession>
<reference evidence="3" key="1">
    <citation type="submission" date="2023-03" db="EMBL/GenBank/DDBJ databases">
        <title>Draft genome sequence of a Mycolicibacterium mageritense strain H4_3_1 isolated from a hybrid biological-inorganic system reactor.</title>
        <authorList>
            <person name="Feng X."/>
            <person name="Kazama D."/>
            <person name="Sato K."/>
            <person name="Kobayashi H."/>
        </authorList>
    </citation>
    <scope>NUCLEOTIDE SEQUENCE</scope>
    <source>
        <strain evidence="3">H4_3_1</strain>
    </source>
</reference>
<dbReference type="SMART" id="SM00507">
    <property type="entry name" value="HNHc"/>
    <property type="match status" value="1"/>
</dbReference>
<evidence type="ECO:0000256" key="1">
    <source>
        <dbReference type="SAM" id="MobiDB-lite"/>
    </source>
</evidence>
<evidence type="ECO:0000259" key="2">
    <source>
        <dbReference type="SMART" id="SM00507"/>
    </source>
</evidence>
<dbReference type="CDD" id="cd00085">
    <property type="entry name" value="HNHc"/>
    <property type="match status" value="1"/>
</dbReference>
<dbReference type="InterPro" id="IPR003870">
    <property type="entry name" value="DUF222"/>
</dbReference>
<organism evidence="3 4">
    <name type="scientific">Mycolicibacterium mageritense</name>
    <name type="common">Mycobacterium mageritense</name>
    <dbReference type="NCBI Taxonomy" id="53462"/>
    <lineage>
        <taxon>Bacteria</taxon>
        <taxon>Bacillati</taxon>
        <taxon>Actinomycetota</taxon>
        <taxon>Actinomycetes</taxon>
        <taxon>Mycobacteriales</taxon>
        <taxon>Mycobacteriaceae</taxon>
        <taxon>Mycolicibacterium</taxon>
    </lineage>
</organism>
<dbReference type="RefSeq" id="WP_276823359.1">
    <property type="nucleotide sequence ID" value="NZ_AP027452.1"/>
</dbReference>
<sequence length="450" mass="47839">MDATYLNTVINALIDDLVPSPAPDEDADRRLCHLLDSPRRVLDDGPLLAVLAAAVTARNLFDYVIAQAVAAAERAGIPTRKRLRSGAQLLTDLGVSPAAAYQAARVGRAAHTLPALTQQQRLGAVGIEFADAVGKGVAHVGARVALSDEARAQVVRTLMIQTTPAGVDTKAREIAIAHTAAQPSPDEQAVPVAENADLNEMTLTQNDEGRVNATLDLDALTGEELFAALDPLCRPVPLPDGSPDPRSTDKRRADAFGQLVRTYLSGSRRPTSGGVLPHVTLIRPTTAAMTPTDGGVFGAGQAVDMLGYTGPISSVTADLVACDSTTGNVLVDQDGAPLDVGRSERLFPPHIRKALAIRDRGCAFPGCGRPVSWCDAHHIKPWGAEGSTCVDNGVLFCRCHHTMIHHSDWQVYLGADRHPWFIPPYDRAGPEPPHLRSHARRTLTSMSTAA</sequence>
<name>A0AAI8TRH2_MYCME</name>
<protein>
    <recommendedName>
        <fullName evidence="2">HNH nuclease domain-containing protein</fullName>
    </recommendedName>
</protein>
<proteinExistence type="predicted"/>
<dbReference type="EMBL" id="AP027452">
    <property type="protein sequence ID" value="BDY27630.1"/>
    <property type="molecule type" value="Genomic_DNA"/>
</dbReference>
<evidence type="ECO:0000313" key="4">
    <source>
        <dbReference type="Proteomes" id="UP001241092"/>
    </source>
</evidence>
<dbReference type="Pfam" id="PF02720">
    <property type="entry name" value="DUF222"/>
    <property type="match status" value="1"/>
</dbReference>
<evidence type="ECO:0000313" key="3">
    <source>
        <dbReference type="EMBL" id="BDY27630.1"/>
    </source>
</evidence>
<gene>
    <name evidence="3" type="ORF">hbim_01555</name>
</gene>